<dbReference type="OrthoDB" id="1550462at2"/>
<dbReference type="STRING" id="665467.SAMN02982931_04615"/>
<reference evidence="1 2" key="1">
    <citation type="submission" date="2016-10" db="EMBL/GenBank/DDBJ databases">
        <authorList>
            <person name="de Groot N.N."/>
        </authorList>
    </citation>
    <scope>NUCLEOTIDE SEQUENCE [LARGE SCALE GENOMIC DNA]</scope>
    <source>
        <strain evidence="1 2">ATCC 35022</strain>
    </source>
</reference>
<gene>
    <name evidence="1" type="ORF">SAMN02982931_04615</name>
</gene>
<evidence type="ECO:0000313" key="1">
    <source>
        <dbReference type="EMBL" id="SDB57785.1"/>
    </source>
</evidence>
<sequence>MEAVPTLTVRVPFVIRRRGGRKLVIAPDGTVAAPCRHHVDNAMVKALARAFRWREMLENGAYATVGEIAAAEKINPSYVSRVLRLTLLAPETVESILDGLQPAEMTLAVLMEPFPIPWREQELIAGPLSRHSFSRSALVDP</sequence>
<accession>A0A1G6ELK0</accession>
<evidence type="ECO:0000313" key="2">
    <source>
        <dbReference type="Proteomes" id="UP000199071"/>
    </source>
</evidence>
<name>A0A1G6ELK0_9HYPH</name>
<protein>
    <submittedName>
        <fullName evidence="1">Uncharacterized protein</fullName>
    </submittedName>
</protein>
<keyword evidence="2" id="KW-1185">Reference proteome</keyword>
<dbReference type="AlphaFoldDB" id="A0A1G6ELK0"/>
<dbReference type="EMBL" id="FMXQ01000013">
    <property type="protein sequence ID" value="SDB57785.1"/>
    <property type="molecule type" value="Genomic_DNA"/>
</dbReference>
<dbReference type="RefSeq" id="WP_090880903.1">
    <property type="nucleotide sequence ID" value="NZ_FMXQ01000013.1"/>
</dbReference>
<organism evidence="1 2">
    <name type="scientific">Bauldia litoralis</name>
    <dbReference type="NCBI Taxonomy" id="665467"/>
    <lineage>
        <taxon>Bacteria</taxon>
        <taxon>Pseudomonadati</taxon>
        <taxon>Pseudomonadota</taxon>
        <taxon>Alphaproteobacteria</taxon>
        <taxon>Hyphomicrobiales</taxon>
        <taxon>Kaistiaceae</taxon>
        <taxon>Bauldia</taxon>
    </lineage>
</organism>
<dbReference type="SUPFAM" id="SSF109709">
    <property type="entry name" value="KorB DNA-binding domain-like"/>
    <property type="match status" value="1"/>
</dbReference>
<dbReference type="Proteomes" id="UP000199071">
    <property type="component" value="Unassembled WGS sequence"/>
</dbReference>
<proteinExistence type="predicted"/>